<dbReference type="AlphaFoldDB" id="A0A2K2CPQ8"/>
<reference evidence="1 2" key="1">
    <citation type="journal article" date="2010" name="Nature">
        <title>Genome sequencing and analysis of the model grass Brachypodium distachyon.</title>
        <authorList>
            <consortium name="International Brachypodium Initiative"/>
        </authorList>
    </citation>
    <scope>NUCLEOTIDE SEQUENCE [LARGE SCALE GENOMIC DNA]</scope>
    <source>
        <strain evidence="1 2">Bd21</strain>
    </source>
</reference>
<name>A0A2K2CPQ8_BRADI</name>
<evidence type="ECO:0000313" key="2">
    <source>
        <dbReference type="EnsemblPlants" id="PNT64027"/>
    </source>
</evidence>
<keyword evidence="3" id="KW-1185">Reference proteome</keyword>
<reference evidence="1" key="2">
    <citation type="submission" date="2017-06" db="EMBL/GenBank/DDBJ databases">
        <title>WGS assembly of Brachypodium distachyon.</title>
        <authorList>
            <consortium name="The International Brachypodium Initiative"/>
            <person name="Lucas S."/>
            <person name="Harmon-Smith M."/>
            <person name="Lail K."/>
            <person name="Tice H."/>
            <person name="Grimwood J."/>
            <person name="Bruce D."/>
            <person name="Barry K."/>
            <person name="Shu S."/>
            <person name="Lindquist E."/>
            <person name="Wang M."/>
            <person name="Pitluck S."/>
            <person name="Vogel J.P."/>
            <person name="Garvin D.F."/>
            <person name="Mockler T.C."/>
            <person name="Schmutz J."/>
            <person name="Rokhsar D."/>
            <person name="Bevan M.W."/>
        </authorList>
    </citation>
    <scope>NUCLEOTIDE SEQUENCE</scope>
    <source>
        <strain evidence="1">Bd21</strain>
    </source>
</reference>
<dbReference type="Proteomes" id="UP000008810">
    <property type="component" value="Chromosome 4"/>
</dbReference>
<dbReference type="EMBL" id="CM000883">
    <property type="protein sequence ID" value="PNT64027.1"/>
    <property type="molecule type" value="Genomic_DNA"/>
</dbReference>
<organism evidence="1">
    <name type="scientific">Brachypodium distachyon</name>
    <name type="common">Purple false brome</name>
    <name type="synonym">Trachynia distachya</name>
    <dbReference type="NCBI Taxonomy" id="15368"/>
    <lineage>
        <taxon>Eukaryota</taxon>
        <taxon>Viridiplantae</taxon>
        <taxon>Streptophyta</taxon>
        <taxon>Embryophyta</taxon>
        <taxon>Tracheophyta</taxon>
        <taxon>Spermatophyta</taxon>
        <taxon>Magnoliopsida</taxon>
        <taxon>Liliopsida</taxon>
        <taxon>Poales</taxon>
        <taxon>Poaceae</taxon>
        <taxon>BOP clade</taxon>
        <taxon>Pooideae</taxon>
        <taxon>Stipodae</taxon>
        <taxon>Brachypodieae</taxon>
        <taxon>Brachypodium</taxon>
    </lineage>
</organism>
<gene>
    <name evidence="1" type="ORF">BRADI_4g23662v3</name>
</gene>
<dbReference type="InParanoid" id="A0A2K2CPQ8"/>
<reference evidence="2" key="3">
    <citation type="submission" date="2018-08" db="UniProtKB">
        <authorList>
            <consortium name="EnsemblPlants"/>
        </authorList>
    </citation>
    <scope>IDENTIFICATION</scope>
    <source>
        <strain evidence="2">cv. Bd21</strain>
    </source>
</reference>
<sequence length="67" mass="7885">MDECLVELCVVRPLIELVFQGKNSKRLLELHPMLKFVDSLNTMSAQMFVHQPAANQEWVVWRFLQQV</sequence>
<protein>
    <submittedName>
        <fullName evidence="1 2">Uncharacterized protein</fullName>
    </submittedName>
</protein>
<dbReference type="EnsemblPlants" id="PNT64027">
    <property type="protein sequence ID" value="PNT64027"/>
    <property type="gene ID" value="BRADI_4g23662v3"/>
</dbReference>
<evidence type="ECO:0000313" key="3">
    <source>
        <dbReference type="Proteomes" id="UP000008810"/>
    </source>
</evidence>
<proteinExistence type="predicted"/>
<evidence type="ECO:0000313" key="1">
    <source>
        <dbReference type="EMBL" id="PNT64027.1"/>
    </source>
</evidence>
<dbReference type="Gramene" id="PNT64027">
    <property type="protein sequence ID" value="PNT64027"/>
    <property type="gene ID" value="BRADI_4g23662v3"/>
</dbReference>
<accession>A0A2K2CPQ8</accession>